<organism evidence="2 3">
    <name type="scientific">Paenibacillus artemisiicola</name>
    <dbReference type="NCBI Taxonomy" id="1172618"/>
    <lineage>
        <taxon>Bacteria</taxon>
        <taxon>Bacillati</taxon>
        <taxon>Bacillota</taxon>
        <taxon>Bacilli</taxon>
        <taxon>Bacillales</taxon>
        <taxon>Paenibacillaceae</taxon>
        <taxon>Paenibacillus</taxon>
    </lineage>
</organism>
<gene>
    <name evidence="2" type="ORF">I8J29_33025</name>
</gene>
<accession>A0ABS3WKZ1</accession>
<name>A0ABS3WKZ1_9BACL</name>
<keyword evidence="3" id="KW-1185">Reference proteome</keyword>
<comment type="caution">
    <text evidence="2">The sequence shown here is derived from an EMBL/GenBank/DDBJ whole genome shotgun (WGS) entry which is preliminary data.</text>
</comment>
<sequence>MEWLTVAQVSEQVDIPAETVRRYITRHGLHLQVKKGHKSYQIAESCLPVFRQIRALYDEGKQVDEVEAALVKSGRPTVITVNEAGESMTVNVAESLAAMDSKLNAIAVMLMNANERLNSGEQDRAAMREEMQGIREQVMNVHQEIAATNEQLTGQIVNETAGIREHTKSENDRLRQELAEARWEANSSTKQITEQLENAVQQNATVAAVANREERGRRLDEHFTQERIKRQLRSEAIEAWNVLPEAQRTRKVGLFRREEDTAARDRFVRDYVDERYEARMREEFE</sequence>
<evidence type="ECO:0000313" key="2">
    <source>
        <dbReference type="EMBL" id="MBO7748996.1"/>
    </source>
</evidence>
<dbReference type="EMBL" id="JAGGDJ010000092">
    <property type="protein sequence ID" value="MBO7748996.1"/>
    <property type="molecule type" value="Genomic_DNA"/>
</dbReference>
<dbReference type="RefSeq" id="WP_208851504.1">
    <property type="nucleotide sequence ID" value="NZ_JAGGDJ010000092.1"/>
</dbReference>
<dbReference type="Proteomes" id="UP000670947">
    <property type="component" value="Unassembled WGS sequence"/>
</dbReference>
<evidence type="ECO:0000313" key="3">
    <source>
        <dbReference type="Proteomes" id="UP000670947"/>
    </source>
</evidence>
<evidence type="ECO:0000256" key="1">
    <source>
        <dbReference type="SAM" id="Coils"/>
    </source>
</evidence>
<keyword evidence="1" id="KW-0175">Coiled coil</keyword>
<protein>
    <submittedName>
        <fullName evidence="2">Uncharacterized protein</fullName>
    </submittedName>
</protein>
<proteinExistence type="predicted"/>
<feature type="coiled-coil region" evidence="1">
    <location>
        <begin position="110"/>
        <end position="191"/>
    </location>
</feature>
<dbReference type="Gene3D" id="1.10.1660.10">
    <property type="match status" value="1"/>
</dbReference>
<reference evidence="2 3" key="1">
    <citation type="submission" date="2021-03" db="EMBL/GenBank/DDBJ databases">
        <title>Paenibacillus artemisicola MWE-103 whole genome sequence.</title>
        <authorList>
            <person name="Ham Y.J."/>
        </authorList>
    </citation>
    <scope>NUCLEOTIDE SEQUENCE [LARGE SCALE GENOMIC DNA]</scope>
    <source>
        <strain evidence="2 3">MWE-103</strain>
    </source>
</reference>